<feature type="region of interest" description="Disordered" evidence="1">
    <location>
        <begin position="606"/>
        <end position="652"/>
    </location>
</feature>
<evidence type="ECO:0000256" key="1">
    <source>
        <dbReference type="SAM" id="MobiDB-lite"/>
    </source>
</evidence>
<comment type="caution">
    <text evidence="4">The sequence shown here is derived from an EMBL/GenBank/DDBJ whole genome shotgun (WGS) entry which is preliminary data.</text>
</comment>
<accession>A0ABX2CRF8</accession>
<protein>
    <submittedName>
        <fullName evidence="4">Terminase</fullName>
    </submittedName>
</protein>
<organism evidence="4 5">
    <name type="scientific">Bradyrhizobium aeschynomenes</name>
    <dbReference type="NCBI Taxonomy" id="2734909"/>
    <lineage>
        <taxon>Bacteria</taxon>
        <taxon>Pseudomonadati</taxon>
        <taxon>Pseudomonadota</taxon>
        <taxon>Alphaproteobacteria</taxon>
        <taxon>Hyphomicrobiales</taxon>
        <taxon>Nitrobacteraceae</taxon>
        <taxon>Bradyrhizobium</taxon>
    </lineage>
</organism>
<feature type="compositionally biased region" description="Low complexity" evidence="1">
    <location>
        <begin position="624"/>
        <end position="633"/>
    </location>
</feature>
<dbReference type="Pfam" id="PF05876">
    <property type="entry name" value="GpA_ATPase"/>
    <property type="match status" value="1"/>
</dbReference>
<evidence type="ECO:0000259" key="3">
    <source>
        <dbReference type="Pfam" id="PF20454"/>
    </source>
</evidence>
<sequence>MCIQIANAERLAMEAMAAAIEPPPQVDYLRWAEQNIVFTKRESPFPGPYNRKMFPYFDEVLRALSPDDPCRVVTLAGSAQIGKTVVGNVFVGGSMDMDPCDFLFTHPTEQNAVRWSKLKLLPMLRGTTSLSRIFPQGSRDGANSILMKEHVDGLGAILISGANSPASLSQVTMRRQVQDDLAKWEMNSAGDPEMQADNRSRSDEFAKILKTSTPLVMPGCRITKSFEQGSQEHPYVPCPQCKAMQVLEWENMQATLDPDNPERAHFTCVECGFPIEEHHRSELLDGLEWRAHNPKAKRFHRSFWIWSAYSYLQSWARIAMEWLRVRGDSAAEQTFLNDTCGKAYQAKGEAPPWEKLRDRAAESPYARGQIAWGGLVITLGIDCQADRVEWQAVAWGRDFRRYVIDYGVIPGHISEETTRQRLDALLQQTWPNAAGRRIGIDRAAIDGNAWTEDVWGWAKRHPRSKLIMVRGRGEDSAPRIARVKKERNDRTGKLLKWAGRFFNFGASVLKMALYRDLAKDDPLSKGYVSFPRGLDDEYFKQLTAEYRKAKKSKTGFDVWAWMKDPGQANEALDTMNQAETAANNYGIRGLPDAIWLKLEQERETPIAPEQGDLEDLMGGGAVRSAAATASAATPQPVKPQARGRRVLSSGIR</sequence>
<gene>
    <name evidence="4" type="ORF">HL667_33740</name>
</gene>
<name>A0ABX2CRF8_9BRAD</name>
<reference evidence="4" key="1">
    <citation type="submission" date="2020-05" db="EMBL/GenBank/DDBJ databases">
        <title>Nod-independent and nitrogen-fixing Bradyrhizobium aeschynomene sp. nov. isolated from nodules of Aeschynomene indica.</title>
        <authorList>
            <person name="Zhang Z."/>
        </authorList>
    </citation>
    <scope>NUCLEOTIDE SEQUENCE</scope>
    <source>
        <strain evidence="4">83012</strain>
    </source>
</reference>
<evidence type="ECO:0000313" key="5">
    <source>
        <dbReference type="Proteomes" id="UP000886476"/>
    </source>
</evidence>
<dbReference type="Pfam" id="PF20454">
    <property type="entry name" value="GpA_nuclease"/>
    <property type="match status" value="1"/>
</dbReference>
<keyword evidence="5" id="KW-1185">Reference proteome</keyword>
<evidence type="ECO:0000259" key="2">
    <source>
        <dbReference type="Pfam" id="PF05876"/>
    </source>
</evidence>
<evidence type="ECO:0000313" key="4">
    <source>
        <dbReference type="EMBL" id="NPU69995.1"/>
    </source>
</evidence>
<dbReference type="RefSeq" id="WP_172115541.1">
    <property type="nucleotide sequence ID" value="NZ_JABFDN010000029.1"/>
</dbReference>
<dbReference type="EMBL" id="JABFDN010000029">
    <property type="protein sequence ID" value="NPU69995.1"/>
    <property type="molecule type" value="Genomic_DNA"/>
</dbReference>
<dbReference type="InterPro" id="IPR046454">
    <property type="entry name" value="GpA_endonuclease"/>
</dbReference>
<feature type="domain" description="Phage terminase large subunit GpA ATPase" evidence="2">
    <location>
        <begin position="44"/>
        <end position="285"/>
    </location>
</feature>
<dbReference type="Proteomes" id="UP000886476">
    <property type="component" value="Unassembled WGS sequence"/>
</dbReference>
<proteinExistence type="predicted"/>
<dbReference type="InterPro" id="IPR046453">
    <property type="entry name" value="GpA_ATPase"/>
</dbReference>
<feature type="domain" description="Terminase large subunit GpA endonuclease" evidence="3">
    <location>
        <begin position="300"/>
        <end position="588"/>
    </location>
</feature>